<accession>A0A3M0J769</accession>
<gene>
    <name evidence="1" type="ORF">DUI87_28846</name>
</gene>
<dbReference type="EMBL" id="QRBI01000195">
    <property type="protein sequence ID" value="RMB94733.1"/>
    <property type="molecule type" value="Genomic_DNA"/>
</dbReference>
<keyword evidence="2" id="KW-1185">Reference proteome</keyword>
<reference evidence="1 2" key="1">
    <citation type="submission" date="2018-07" db="EMBL/GenBank/DDBJ databases">
        <title>A high quality draft genome assembly of the barn swallow (H. rustica rustica).</title>
        <authorList>
            <person name="Formenti G."/>
            <person name="Chiara M."/>
            <person name="Poveda L."/>
            <person name="Francoijs K.-J."/>
            <person name="Bonisoli-Alquati A."/>
            <person name="Canova L."/>
            <person name="Gianfranceschi L."/>
            <person name="Horner D.S."/>
            <person name="Saino N."/>
        </authorList>
    </citation>
    <scope>NUCLEOTIDE SEQUENCE [LARGE SCALE GENOMIC DNA]</scope>
    <source>
        <strain evidence="1">Chelidonia</strain>
        <tissue evidence="1">Blood</tissue>
    </source>
</reference>
<dbReference type="AlphaFoldDB" id="A0A3M0J769"/>
<sequence length="125" mass="14156">MGKRMERQRISPAETESALKFMTRHYLLAVPTGILEVTSNIKSPKVTATYPWKVVVRKYITCGSERHDLTSPTPQDLGPVAAKQPHLQQSKSSTVLWRKGHARDVTLSCVLLVFGQQECLRSCWY</sequence>
<protein>
    <submittedName>
        <fullName evidence="1">Uncharacterized protein</fullName>
    </submittedName>
</protein>
<proteinExistence type="predicted"/>
<evidence type="ECO:0000313" key="2">
    <source>
        <dbReference type="Proteomes" id="UP000269221"/>
    </source>
</evidence>
<evidence type="ECO:0000313" key="1">
    <source>
        <dbReference type="EMBL" id="RMB94733.1"/>
    </source>
</evidence>
<organism evidence="1 2">
    <name type="scientific">Hirundo rustica rustica</name>
    <dbReference type="NCBI Taxonomy" id="333673"/>
    <lineage>
        <taxon>Eukaryota</taxon>
        <taxon>Metazoa</taxon>
        <taxon>Chordata</taxon>
        <taxon>Craniata</taxon>
        <taxon>Vertebrata</taxon>
        <taxon>Euteleostomi</taxon>
        <taxon>Archelosauria</taxon>
        <taxon>Archosauria</taxon>
        <taxon>Dinosauria</taxon>
        <taxon>Saurischia</taxon>
        <taxon>Theropoda</taxon>
        <taxon>Coelurosauria</taxon>
        <taxon>Aves</taxon>
        <taxon>Neognathae</taxon>
        <taxon>Neoaves</taxon>
        <taxon>Telluraves</taxon>
        <taxon>Australaves</taxon>
        <taxon>Passeriformes</taxon>
        <taxon>Sylvioidea</taxon>
        <taxon>Hirundinidae</taxon>
        <taxon>Hirundo</taxon>
    </lineage>
</organism>
<dbReference type="Proteomes" id="UP000269221">
    <property type="component" value="Unassembled WGS sequence"/>
</dbReference>
<comment type="caution">
    <text evidence="1">The sequence shown here is derived from an EMBL/GenBank/DDBJ whole genome shotgun (WGS) entry which is preliminary data.</text>
</comment>
<name>A0A3M0J769_HIRRU</name>